<dbReference type="AlphaFoldDB" id="A0AA46A5F4"/>
<dbReference type="Proteomes" id="UP000186216">
    <property type="component" value="Unassembled WGS sequence"/>
</dbReference>
<dbReference type="GO" id="GO:0015643">
    <property type="term" value="F:toxic substance binding"/>
    <property type="evidence" value="ECO:0007669"/>
    <property type="project" value="InterPro"/>
</dbReference>
<dbReference type="CDD" id="cd16363">
    <property type="entry name" value="Col_Im_like"/>
    <property type="match status" value="1"/>
</dbReference>
<reference evidence="3 5" key="1">
    <citation type="submission" date="2017-01" db="EMBL/GenBank/DDBJ databases">
        <authorList>
            <person name="Varghese N."/>
            <person name="Submissions S."/>
        </authorList>
    </citation>
    <scope>NUCLEOTIDE SEQUENCE [LARGE SCALE GENOMIC DNA]</scope>
    <source>
        <strain evidence="3 5">DSM 18447</strain>
    </source>
</reference>
<evidence type="ECO:0000313" key="5">
    <source>
        <dbReference type="Proteomes" id="UP000186216"/>
    </source>
</evidence>
<evidence type="ECO:0000313" key="4">
    <source>
        <dbReference type="EMBL" id="WCR04279.1"/>
    </source>
</evidence>
<evidence type="ECO:0000313" key="6">
    <source>
        <dbReference type="Proteomes" id="UP001215549"/>
    </source>
</evidence>
<organism evidence="3 5">
    <name type="scientific">Paracoccus saliphilus</name>
    <dbReference type="NCBI Taxonomy" id="405559"/>
    <lineage>
        <taxon>Bacteria</taxon>
        <taxon>Pseudomonadati</taxon>
        <taxon>Pseudomonadota</taxon>
        <taxon>Alphaproteobacteria</taxon>
        <taxon>Rhodobacterales</taxon>
        <taxon>Paracoccaceae</taxon>
        <taxon>Paracoccus</taxon>
    </lineage>
</organism>
<protein>
    <submittedName>
        <fullName evidence="4">Bacteriocin immunity protein</fullName>
    </submittedName>
    <submittedName>
        <fullName evidence="3">Colicin immunity protein / pyocin immunity protein</fullName>
    </submittedName>
</protein>
<comment type="similarity">
    <text evidence="1">Belongs to the colicins ColE2/ColE8/ColE9 and pyocins S1/S2 family.</text>
</comment>
<dbReference type="EMBL" id="CP067140">
    <property type="protein sequence ID" value="WCR04279.1"/>
    <property type="molecule type" value="Genomic_DNA"/>
</dbReference>
<dbReference type="Pfam" id="PF01320">
    <property type="entry name" value="Colicin_Pyocin"/>
    <property type="match status" value="1"/>
</dbReference>
<keyword evidence="6" id="KW-1185">Reference proteome</keyword>
<dbReference type="Proteomes" id="UP001215549">
    <property type="component" value="Chromosome"/>
</dbReference>
<sequence length="92" mass="10593">MVDALTKHSLSEFTRAEFLDFVERISRAEGATEKENDEWVDHFAKLVEPHPKGTDIMFWPEEGADDSPEGIVSEVERFCRENKLPCFKDCDS</sequence>
<dbReference type="GO" id="GO:0030153">
    <property type="term" value="P:bacteriocin immunity"/>
    <property type="evidence" value="ECO:0007669"/>
    <property type="project" value="UniProtKB-KW"/>
</dbReference>
<evidence type="ECO:0000313" key="3">
    <source>
        <dbReference type="EMBL" id="SIS80097.1"/>
    </source>
</evidence>
<dbReference type="RefSeq" id="WP_084203033.1">
    <property type="nucleotide sequence ID" value="NZ_CP067140.1"/>
</dbReference>
<evidence type="ECO:0000256" key="2">
    <source>
        <dbReference type="ARBA" id="ARBA00023025"/>
    </source>
</evidence>
<gene>
    <name evidence="4" type="ORF">JHX88_05975</name>
    <name evidence="3" type="ORF">SAMN05421772_10592</name>
</gene>
<dbReference type="Gene3D" id="1.10.1200.20">
    <property type="entry name" value="Colicin E immunity protein"/>
    <property type="match status" value="1"/>
</dbReference>
<dbReference type="SUPFAM" id="SSF47345">
    <property type="entry name" value="Colicin E immunity proteins"/>
    <property type="match status" value="1"/>
</dbReference>
<keyword evidence="2" id="KW-0079">Bacteriocin immunity</keyword>
<accession>A0AA46A5F4</accession>
<dbReference type="InterPro" id="IPR000290">
    <property type="entry name" value="Colicin_pyocin"/>
</dbReference>
<evidence type="ECO:0000256" key="1">
    <source>
        <dbReference type="ARBA" id="ARBA00009346"/>
    </source>
</evidence>
<name>A0AA46A5F4_9RHOB</name>
<dbReference type="PRINTS" id="PR01299">
    <property type="entry name" value="PYOCIN"/>
</dbReference>
<proteinExistence type="inferred from homology"/>
<dbReference type="InterPro" id="IPR035900">
    <property type="entry name" value="Colicin_E_sf"/>
</dbReference>
<reference evidence="4 6" key="2">
    <citation type="submission" date="2021-01" db="EMBL/GenBank/DDBJ databases">
        <title>Biogeographic distribution of Paracoccus.</title>
        <authorList>
            <person name="Hollensteiner J."/>
            <person name="Leineberger J."/>
            <person name="Brinkhoff T."/>
            <person name="Daniel R."/>
        </authorList>
    </citation>
    <scope>NUCLEOTIDE SEQUENCE [LARGE SCALE GENOMIC DNA]</scope>
    <source>
        <strain evidence="4 6">DSM 18447</strain>
    </source>
</reference>
<dbReference type="EMBL" id="FTOU01000005">
    <property type="protein sequence ID" value="SIS80097.1"/>
    <property type="molecule type" value="Genomic_DNA"/>
</dbReference>